<organism evidence="1">
    <name type="scientific">uncultured Caudovirales phage</name>
    <dbReference type="NCBI Taxonomy" id="2100421"/>
    <lineage>
        <taxon>Viruses</taxon>
        <taxon>Duplodnaviria</taxon>
        <taxon>Heunggongvirae</taxon>
        <taxon>Uroviricota</taxon>
        <taxon>Caudoviricetes</taxon>
        <taxon>Peduoviridae</taxon>
        <taxon>Maltschvirus</taxon>
        <taxon>Maltschvirus maltsch</taxon>
    </lineage>
</organism>
<accession>A0A6J5RX48</accession>
<proteinExistence type="predicted"/>
<sequence length="102" mass="10290">MSGVAGVPFRPFLGGTKSISVSSTSAETTISGNPKQLRLTNTGTSVCFFRFGSSTQTAVATTDMPVLPGVSVVVSVPVGTTNVAAITAALTTTLYVTPGYGE</sequence>
<gene>
    <name evidence="1" type="ORF">UFOVP1365_21</name>
</gene>
<protein>
    <submittedName>
        <fullName evidence="1">Uncharacterized protein</fullName>
    </submittedName>
</protein>
<reference evidence="1" key="1">
    <citation type="submission" date="2020-05" db="EMBL/GenBank/DDBJ databases">
        <authorList>
            <person name="Chiriac C."/>
            <person name="Salcher M."/>
            <person name="Ghai R."/>
            <person name="Kavagutti S V."/>
        </authorList>
    </citation>
    <scope>NUCLEOTIDE SEQUENCE</scope>
</reference>
<name>A0A6J5RX48_9CAUD</name>
<evidence type="ECO:0000313" key="1">
    <source>
        <dbReference type="EMBL" id="CAB4203029.1"/>
    </source>
</evidence>
<dbReference type="EMBL" id="LR797316">
    <property type="protein sequence ID" value="CAB4203029.1"/>
    <property type="molecule type" value="Genomic_DNA"/>
</dbReference>